<dbReference type="PROSITE" id="PS51123">
    <property type="entry name" value="OMPA_2"/>
    <property type="match status" value="1"/>
</dbReference>
<proteinExistence type="predicted"/>
<dbReference type="PANTHER" id="PTHR30329">
    <property type="entry name" value="STATOR ELEMENT OF FLAGELLAR MOTOR COMPLEX"/>
    <property type="match status" value="1"/>
</dbReference>
<dbReference type="AlphaFoldDB" id="A0A0K0Y902"/>
<dbReference type="CDD" id="cd07185">
    <property type="entry name" value="OmpA_C-like"/>
    <property type="match status" value="1"/>
</dbReference>
<dbReference type="EMBL" id="CP012160">
    <property type="protein sequence ID" value="AKS47390.1"/>
    <property type="molecule type" value="Genomic_DNA"/>
</dbReference>
<dbReference type="STRING" id="1458307.OSB_28670"/>
<dbReference type="Gene3D" id="3.30.1330.60">
    <property type="entry name" value="OmpA-like domain"/>
    <property type="match status" value="1"/>
</dbReference>
<evidence type="ECO:0000313" key="1">
    <source>
        <dbReference type="EMBL" id="AKS47390.1"/>
    </source>
</evidence>
<organism evidence="1 2">
    <name type="scientific">Octadecabacter temperatus</name>
    <dbReference type="NCBI Taxonomy" id="1458307"/>
    <lineage>
        <taxon>Bacteria</taxon>
        <taxon>Pseudomonadati</taxon>
        <taxon>Pseudomonadota</taxon>
        <taxon>Alphaproteobacteria</taxon>
        <taxon>Rhodobacterales</taxon>
        <taxon>Roseobacteraceae</taxon>
        <taxon>Octadecabacter</taxon>
    </lineage>
</organism>
<evidence type="ECO:0000313" key="2">
    <source>
        <dbReference type="Proteomes" id="UP000067444"/>
    </source>
</evidence>
<keyword evidence="2" id="KW-1185">Reference proteome</keyword>
<dbReference type="Gene3D" id="3.40.1520.20">
    <property type="match status" value="2"/>
</dbReference>
<name>A0A0K0Y902_9RHOB</name>
<dbReference type="PRINTS" id="PR01023">
    <property type="entry name" value="NAFLGMOTY"/>
</dbReference>
<reference evidence="1 2" key="1">
    <citation type="journal article" date="2015" name="Genome Announc.">
        <title>Closed Genome Sequence of Octadecabacter temperatus SB1, the First Mesophilic Species of the Genus Octadecabacter.</title>
        <authorList>
            <person name="Voget S."/>
            <person name="Billerbeck S."/>
            <person name="Simon M."/>
            <person name="Daniel R."/>
        </authorList>
    </citation>
    <scope>NUCLEOTIDE SEQUENCE [LARGE SCALE GENOMIC DNA]</scope>
    <source>
        <strain evidence="1 2">SB1</strain>
    </source>
</reference>
<dbReference type="Pfam" id="PF00691">
    <property type="entry name" value="OmpA"/>
    <property type="match status" value="1"/>
</dbReference>
<dbReference type="KEGG" id="otm:OSB_28670"/>
<gene>
    <name evidence="1" type="primary">oprF_3</name>
    <name evidence="1" type="ORF">OSB_28670</name>
</gene>
<dbReference type="OrthoDB" id="5525824at2"/>
<protein>
    <submittedName>
        <fullName evidence="1">Outer membrane porin F</fullName>
    </submittedName>
</protein>
<dbReference type="InterPro" id="IPR050330">
    <property type="entry name" value="Bact_OuterMem_StrucFunc"/>
</dbReference>
<dbReference type="SUPFAM" id="SSF103088">
    <property type="entry name" value="OmpA-like"/>
    <property type="match status" value="1"/>
</dbReference>
<dbReference type="GO" id="GO:0016020">
    <property type="term" value="C:membrane"/>
    <property type="evidence" value="ECO:0007669"/>
    <property type="project" value="UniProtKB-UniRule"/>
</dbReference>
<dbReference type="RefSeq" id="WP_049835596.1">
    <property type="nucleotide sequence ID" value="NZ_CP012160.1"/>
</dbReference>
<dbReference type="PANTHER" id="PTHR30329:SF21">
    <property type="entry name" value="LIPOPROTEIN YIAD-RELATED"/>
    <property type="match status" value="1"/>
</dbReference>
<dbReference type="InterPro" id="IPR006665">
    <property type="entry name" value="OmpA-like"/>
</dbReference>
<dbReference type="PATRIC" id="fig|1458307.3.peg.2900"/>
<dbReference type="Proteomes" id="UP000067444">
    <property type="component" value="Chromosome"/>
</dbReference>
<accession>A0A0K0Y902</accession>
<dbReference type="InterPro" id="IPR036737">
    <property type="entry name" value="OmpA-like_sf"/>
</dbReference>
<sequence>MRKLVGWTVLVAGVGGLGYVATTNHAVSMEDVITERAGGISGAAELPVDVQVSGRDVTASGLAVDQAALDQLRDEYSEIEGVRVVNVDAVELLPVADPFEIQISKTDDGAMTAEGVVPSYTAQAQLGDVAADLPLAAGAPDGWAQLAASGRAALGPLNSGQMTLSGTDLSLSGVANSPAEFAAANAALGSVPDGYTSDVQIDVLDDGTPLRLNLIVAASAVTGSAKLPTELDGDAGFAGFDAMQSPLASADADWPDAARTVVQATGSLIDGEVSLEETSLMVRGQASPEGKAAAEAALAGLPATYSQDVDIELWDDGEPLQVSVAWDGSTATADGKLPADFTLSGPTDVAVDPTGATSFRPDADGAFTANANAGVAALGSLNEGTLVATADAITLTGTATSPKVNAALDAALENAAPDTQITREFTYLDDGSPAAWVLDYDAATGATIEGRLPTTLEVSDLSDALGVPNLEGTTGVALEDDTAGPAVEMLTVTSEYLPEIETLKLSRDGDGTELDVVMAPGIDVDLVAADLAERLPSDVALTISATENLPQQGAYRVNNATGLGEVYLNGYWIPDLNFETSVAGCTEQTALQMADGGINFLSGSARLDAASARVINALAAIAVPCVEADLELEVAGHTDAQGDADQNQILSQDRAATVRSALIARGVPERAITSIGFGETQPIADNETPEGRAENRRTEIEWFERGALRNP</sequence>